<dbReference type="Gene3D" id="3.30.70.1320">
    <property type="entry name" value="Multidrug efflux transporter AcrB pore domain like"/>
    <property type="match status" value="1"/>
</dbReference>
<feature type="transmembrane region" description="Helical" evidence="10">
    <location>
        <begin position="558"/>
        <end position="580"/>
    </location>
</feature>
<dbReference type="GO" id="GO:0005886">
    <property type="term" value="C:plasma membrane"/>
    <property type="evidence" value="ECO:0007669"/>
    <property type="project" value="UniProtKB-SubCell"/>
</dbReference>
<dbReference type="EMBL" id="CP042425">
    <property type="protein sequence ID" value="QEL20793.1"/>
    <property type="molecule type" value="Genomic_DNA"/>
</dbReference>
<keyword evidence="3" id="KW-0813">Transport</keyword>
<dbReference type="Proteomes" id="UP000324974">
    <property type="component" value="Chromosome"/>
</dbReference>
<dbReference type="AlphaFoldDB" id="A0A5C1ARS5"/>
<dbReference type="Pfam" id="PF00873">
    <property type="entry name" value="ACR_tran"/>
    <property type="match status" value="1"/>
</dbReference>
<keyword evidence="8 10" id="KW-0472">Membrane</keyword>
<feature type="transmembrane region" description="Helical" evidence="10">
    <location>
        <begin position="385"/>
        <end position="406"/>
    </location>
</feature>
<name>A0A5C1ARS5_9BACT</name>
<dbReference type="PRINTS" id="PR00702">
    <property type="entry name" value="ACRIFLAVINRP"/>
</dbReference>
<dbReference type="Gene3D" id="3.30.70.1430">
    <property type="entry name" value="Multidrug efflux transporter AcrB pore domain"/>
    <property type="match status" value="2"/>
</dbReference>
<reference evidence="12" key="1">
    <citation type="submission" date="2019-08" db="EMBL/GenBank/DDBJ databases">
        <title>Limnoglobus roseus gen. nov., sp. nov., a novel freshwater planctomycete with a giant genome from the family Gemmataceae.</title>
        <authorList>
            <person name="Kulichevskaya I.S."/>
            <person name="Naumoff D.G."/>
            <person name="Miroshnikov K."/>
            <person name="Ivanova A."/>
            <person name="Philippov D.A."/>
            <person name="Hakobyan A."/>
            <person name="Rijpstra I.C."/>
            <person name="Sinninghe Damste J.S."/>
            <person name="Liesack W."/>
            <person name="Dedysh S.N."/>
        </authorList>
    </citation>
    <scope>NUCLEOTIDE SEQUENCE [LARGE SCALE GENOMIC DNA]</scope>
    <source>
        <strain evidence="12">PX52</strain>
    </source>
</reference>
<evidence type="ECO:0000313" key="11">
    <source>
        <dbReference type="EMBL" id="QEL20793.1"/>
    </source>
</evidence>
<dbReference type="GO" id="GO:0042910">
    <property type="term" value="F:xenobiotic transmembrane transporter activity"/>
    <property type="evidence" value="ECO:0007669"/>
    <property type="project" value="TreeGrafter"/>
</dbReference>
<feature type="transmembrane region" description="Helical" evidence="10">
    <location>
        <begin position="456"/>
        <end position="476"/>
    </location>
</feature>
<dbReference type="Gene3D" id="1.20.1640.10">
    <property type="entry name" value="Multidrug efflux transporter AcrB transmembrane domain"/>
    <property type="match status" value="2"/>
</dbReference>
<feature type="transmembrane region" description="Helical" evidence="10">
    <location>
        <begin position="488"/>
        <end position="515"/>
    </location>
</feature>
<feature type="transmembrane region" description="Helical" evidence="10">
    <location>
        <begin position="412"/>
        <end position="435"/>
    </location>
</feature>
<evidence type="ECO:0000256" key="8">
    <source>
        <dbReference type="ARBA" id="ARBA00023136"/>
    </source>
</evidence>
<feature type="transmembrane region" description="Helical" evidence="10">
    <location>
        <begin position="356"/>
        <end position="378"/>
    </location>
</feature>
<feature type="transmembrane region" description="Helical" evidence="10">
    <location>
        <begin position="1051"/>
        <end position="1078"/>
    </location>
</feature>
<evidence type="ECO:0000256" key="4">
    <source>
        <dbReference type="ARBA" id="ARBA00022475"/>
    </source>
</evidence>
<dbReference type="InterPro" id="IPR027463">
    <property type="entry name" value="AcrB_DN_DC_subdom"/>
</dbReference>
<dbReference type="GO" id="GO:0015562">
    <property type="term" value="F:efflux transmembrane transporter activity"/>
    <property type="evidence" value="ECO:0007669"/>
    <property type="project" value="InterPro"/>
</dbReference>
<comment type="subcellular location">
    <subcellularLocation>
        <location evidence="1">Cell inner membrane</location>
        <topology evidence="1">Multi-pass membrane protein</topology>
    </subcellularLocation>
</comment>
<dbReference type="Gene3D" id="3.30.2090.10">
    <property type="entry name" value="Multidrug efflux transporter AcrB TolC docking domain, DN and DC subdomains"/>
    <property type="match status" value="2"/>
</dbReference>
<dbReference type="InterPro" id="IPR001036">
    <property type="entry name" value="Acrflvin-R"/>
</dbReference>
<protein>
    <submittedName>
        <fullName evidence="11">AcrB/AcrD/AcrF family protein</fullName>
    </submittedName>
</protein>
<dbReference type="SUPFAM" id="SSF82693">
    <property type="entry name" value="Multidrug efflux transporter AcrB pore domain, PN1, PN2, PC1 and PC2 subdomains"/>
    <property type="match status" value="4"/>
</dbReference>
<dbReference type="RefSeq" id="WP_149115049.1">
    <property type="nucleotide sequence ID" value="NZ_CP042425.1"/>
</dbReference>
<feature type="transmembrane region" description="Helical" evidence="10">
    <location>
        <begin position="949"/>
        <end position="969"/>
    </location>
</feature>
<dbReference type="PANTHER" id="PTHR32063:SF11">
    <property type="entry name" value="CATION OR DRUG EFFLUX SYSTEM PROTEIN"/>
    <property type="match status" value="1"/>
</dbReference>
<dbReference type="Gene3D" id="3.30.70.1440">
    <property type="entry name" value="Multidrug efflux transporter AcrB pore domain"/>
    <property type="match status" value="1"/>
</dbReference>
<evidence type="ECO:0000256" key="7">
    <source>
        <dbReference type="ARBA" id="ARBA00022989"/>
    </source>
</evidence>
<dbReference type="FunFam" id="3.30.70.1430:FF:000001">
    <property type="entry name" value="Efflux pump membrane transporter"/>
    <property type="match status" value="1"/>
</dbReference>
<evidence type="ECO:0000256" key="2">
    <source>
        <dbReference type="ARBA" id="ARBA00010942"/>
    </source>
</evidence>
<evidence type="ECO:0000256" key="6">
    <source>
        <dbReference type="ARBA" id="ARBA00022692"/>
    </source>
</evidence>
<dbReference type="NCBIfam" id="TIGR00915">
    <property type="entry name" value="2A0602"/>
    <property type="match status" value="1"/>
</dbReference>
<accession>A0A5C1ARS5</accession>
<dbReference type="OrthoDB" id="220575at2"/>
<evidence type="ECO:0000256" key="10">
    <source>
        <dbReference type="SAM" id="Phobius"/>
    </source>
</evidence>
<gene>
    <name evidence="11" type="ORF">PX52LOC_07911</name>
</gene>
<dbReference type="SUPFAM" id="SSF82714">
    <property type="entry name" value="Multidrug efflux transporter AcrB TolC docking domain, DN and DC subdomains"/>
    <property type="match status" value="2"/>
</dbReference>
<evidence type="ECO:0000256" key="5">
    <source>
        <dbReference type="ARBA" id="ARBA00022519"/>
    </source>
</evidence>
<evidence type="ECO:0000256" key="3">
    <source>
        <dbReference type="ARBA" id="ARBA00022448"/>
    </source>
</evidence>
<comment type="similarity">
    <text evidence="2">Belongs to the resistance-nodulation-cell division (RND) (TC 2.A.6) family.</text>
</comment>
<evidence type="ECO:0000313" key="12">
    <source>
        <dbReference type="Proteomes" id="UP000324974"/>
    </source>
</evidence>
<feature type="transmembrane region" description="Helical" evidence="10">
    <location>
        <begin position="1020"/>
        <end position="1039"/>
    </location>
</feature>
<proteinExistence type="inferred from homology"/>
<feature type="transmembrane region" description="Helical" evidence="10">
    <location>
        <begin position="975"/>
        <end position="999"/>
    </location>
</feature>
<keyword evidence="6 10" id="KW-0812">Transmembrane</keyword>
<sequence>MAHYFITRPVAAIVLALLIVIGGLLALTTLPISQYPDVVPPQVVITATYPGQNAEKVAAEVAQPIEEQVNGVENMLYMESQCTNDGGMRLTVTFKVGTDPDMAQVLVQNRVAIATPRLPDVVKQIGVITKKQSTAILLVVTLISEDDPKTGKPLKDQLTLSNYGRINVKDDLARVQGVGDVFIFGEREYSIRVWLDPAKMNDFSLSVDDVTRAVAQQNLSVASGQIGAPPAPRGQNFQFVVTADGRLPDAAAFEAIVVKSSGEQIVRLRDVVRDARVVDGVREGGVELGARSYDTFAMSDGKPAVAFPVFQLPGANALDTARAVRKKMEDLKPELTRQGIKYDVVFNPTTFIQDSVAAVVQTLFEAVALVALVVLVFIQNWRAALIPMLAIPVALIGTLAAMYAFGYSINNLTLFGLVLAIGIVVDDAIVVVEAVEVHIAAGLSPQAATEKAMHEVSGAIIGVSLVLASVFLPAAVIPGITGLFFKQFAVTVAVSTLLSAVNSLTLSPALCPILLKPHGAKPDPVQRVLNVTLGWFFRLFNRGFEWASNVFGAAVARLIRVSLVVLLAYVALLGLTGYGFSRVPGGFIPQQDQGYMVINIELPEGASLERTQKVVDQVHDILLGPVGPDGKRDASKGQPGLYHTLGVTGYSVLSSANLSNTAGIYSSFLPHEERKGWSADAIVAALNKKFAGIQEASVTAFGAPPILGLGNAGGFKLQIRDNPNYGLGPLEGAAQNVSLAAMREPGIPVAFSTFRSAAPQYRVLIDRERCYKMGISDKSVKDALQVYLGSLYVNDVTLENRNWQVNVMADATSRARKEDIGAIKVRTADGGMASLASVVNVAEVSGPTKVNRYNMVTAADVNGFTVPSVISSGEATAKVEVIAKRELPDGMSYEWTDMAYQQQLAASTVVRIPGVFEFVGDTTLLVFGLSTLLAFLVLAFLYESFLLPLAVVLIVPMCLLFAVAGILIANLDLNVFTQIGLVVLVGLACKNAILIVEFAKQKRAEGAERWDAAVAAAKQRLRPILMTSFAFIFGVLPLVTAEGAGAEMRRALGTAVFSGMIGVTVFGLFFTPVFYTVLERLRGTRASFSQSQGTPASTQAKEATETQGDIVVN</sequence>
<feature type="transmembrane region" description="Helical" evidence="10">
    <location>
        <begin position="924"/>
        <end position="942"/>
    </location>
</feature>
<keyword evidence="7 10" id="KW-1133">Transmembrane helix</keyword>
<dbReference type="PANTHER" id="PTHR32063">
    <property type="match status" value="1"/>
</dbReference>
<feature type="compositionally biased region" description="Polar residues" evidence="9">
    <location>
        <begin position="1088"/>
        <end position="1107"/>
    </location>
</feature>
<dbReference type="SUPFAM" id="SSF82866">
    <property type="entry name" value="Multidrug efflux transporter AcrB transmembrane domain"/>
    <property type="match status" value="2"/>
</dbReference>
<keyword evidence="4" id="KW-1003">Cell membrane</keyword>
<evidence type="ECO:0000256" key="9">
    <source>
        <dbReference type="SAM" id="MobiDB-lite"/>
    </source>
</evidence>
<dbReference type="KEGG" id="lrs:PX52LOC_07911"/>
<dbReference type="InterPro" id="IPR004764">
    <property type="entry name" value="MdtF-like"/>
</dbReference>
<evidence type="ECO:0000256" key="1">
    <source>
        <dbReference type="ARBA" id="ARBA00004429"/>
    </source>
</evidence>
<keyword evidence="12" id="KW-1185">Reference proteome</keyword>
<keyword evidence="5" id="KW-0997">Cell inner membrane</keyword>
<organism evidence="11 12">
    <name type="scientific">Limnoglobus roseus</name>
    <dbReference type="NCBI Taxonomy" id="2598579"/>
    <lineage>
        <taxon>Bacteria</taxon>
        <taxon>Pseudomonadati</taxon>
        <taxon>Planctomycetota</taxon>
        <taxon>Planctomycetia</taxon>
        <taxon>Gemmatales</taxon>
        <taxon>Gemmataceae</taxon>
        <taxon>Limnoglobus</taxon>
    </lineage>
</organism>
<dbReference type="FunFam" id="1.20.1640.10:FF:000001">
    <property type="entry name" value="Efflux pump membrane transporter"/>
    <property type="match status" value="1"/>
</dbReference>
<feature type="region of interest" description="Disordered" evidence="9">
    <location>
        <begin position="1088"/>
        <end position="1113"/>
    </location>
</feature>
<dbReference type="GO" id="GO:0009636">
    <property type="term" value="P:response to toxic substance"/>
    <property type="evidence" value="ECO:0007669"/>
    <property type="project" value="UniProtKB-ARBA"/>
</dbReference>